<keyword evidence="4" id="KW-1185">Reference proteome</keyword>
<accession>A0A811PUS1</accession>
<feature type="region of interest" description="Disordered" evidence="1">
    <location>
        <begin position="1"/>
        <end position="64"/>
    </location>
</feature>
<feature type="region of interest" description="Disordered" evidence="1">
    <location>
        <begin position="346"/>
        <end position="374"/>
    </location>
</feature>
<feature type="domain" description="U1-type" evidence="2">
    <location>
        <begin position="238"/>
        <end position="272"/>
    </location>
</feature>
<dbReference type="SUPFAM" id="SSF57667">
    <property type="entry name" value="beta-beta-alpha zinc fingers"/>
    <property type="match status" value="2"/>
</dbReference>
<evidence type="ECO:0000313" key="4">
    <source>
        <dbReference type="Proteomes" id="UP000604825"/>
    </source>
</evidence>
<dbReference type="EMBL" id="CAJGYO010000008">
    <property type="protein sequence ID" value="CAD6251669.1"/>
    <property type="molecule type" value="Genomic_DNA"/>
</dbReference>
<reference evidence="3" key="1">
    <citation type="submission" date="2020-10" db="EMBL/GenBank/DDBJ databases">
        <authorList>
            <person name="Han B."/>
            <person name="Lu T."/>
            <person name="Zhao Q."/>
            <person name="Huang X."/>
            <person name="Zhao Y."/>
        </authorList>
    </citation>
    <scope>NUCLEOTIDE SEQUENCE</scope>
</reference>
<name>A0A811PUS1_9POAL</name>
<protein>
    <recommendedName>
        <fullName evidence="2">U1-type domain-containing protein</fullName>
    </recommendedName>
</protein>
<comment type="caution">
    <text evidence="3">The sequence shown here is derived from an EMBL/GenBank/DDBJ whole genome shotgun (WGS) entry which is preliminary data.</text>
</comment>
<evidence type="ECO:0000313" key="3">
    <source>
        <dbReference type="EMBL" id="CAD6251669.1"/>
    </source>
</evidence>
<sequence length="492" mass="53067">MEFQYRAIDERRSRSPPPPAAPSTPGSTSADSHRGDSSVERLGNSAAAVADADELRRRQAEKPRIRERILREEAEHWELEMEVRSELREEMLHRSWPALGRSARGSDTPAVLSTGMITAANSSLPVVALEAHPKSNALATAPTKRKSPESCHRSIVGSKQQEAEEHINLHDHLNGKAHKRKVVALPELPKLAPETEQERGLEAGKEEAMAMETLGDYKPTRFMMAMAAGELNEVTQIDGYLLCELCNVPTADRVTMMCHLQGSKHISNGQKKRQPSSKPSSEVEGTVSAATSAIGSADPKKLALEDFSVPLPHTVRPLPHTVRLLEGFLLCELCDVKNPSMNGMRQHLSGKKHKNKANASSDASVNVSTGGKEAAKAQLIDTDTVVISDMAAKVEAPLEKSLQPKLGDDSELQETTVAPPKEDVAIGDSAKSAGTEMMKSNATSAGAQLNNVSDSDSLTMEVDSVMHALSRVDGFLICLSCNFCVINIASGL</sequence>
<organism evidence="3 4">
    <name type="scientific">Miscanthus lutarioriparius</name>
    <dbReference type="NCBI Taxonomy" id="422564"/>
    <lineage>
        <taxon>Eukaryota</taxon>
        <taxon>Viridiplantae</taxon>
        <taxon>Streptophyta</taxon>
        <taxon>Embryophyta</taxon>
        <taxon>Tracheophyta</taxon>
        <taxon>Spermatophyta</taxon>
        <taxon>Magnoliopsida</taxon>
        <taxon>Liliopsida</taxon>
        <taxon>Poales</taxon>
        <taxon>Poaceae</taxon>
        <taxon>PACMAD clade</taxon>
        <taxon>Panicoideae</taxon>
        <taxon>Andropogonodae</taxon>
        <taxon>Andropogoneae</taxon>
        <taxon>Saccharinae</taxon>
        <taxon>Miscanthus</taxon>
    </lineage>
</organism>
<dbReference type="InterPro" id="IPR036236">
    <property type="entry name" value="Znf_C2H2_sf"/>
</dbReference>
<dbReference type="Pfam" id="PF12874">
    <property type="entry name" value="zf-met"/>
    <property type="match status" value="2"/>
</dbReference>
<dbReference type="SMART" id="SM00451">
    <property type="entry name" value="ZnF_U1"/>
    <property type="match status" value="2"/>
</dbReference>
<feature type="compositionally biased region" description="Low complexity" evidence="1">
    <location>
        <begin position="357"/>
        <end position="368"/>
    </location>
</feature>
<dbReference type="InterPro" id="IPR003604">
    <property type="entry name" value="Matrin/U1-like-C_Znf_C2H2"/>
</dbReference>
<feature type="region of interest" description="Disordered" evidence="1">
    <location>
        <begin position="264"/>
        <end position="288"/>
    </location>
</feature>
<dbReference type="GO" id="GO:0008270">
    <property type="term" value="F:zinc ion binding"/>
    <property type="evidence" value="ECO:0007669"/>
    <property type="project" value="InterPro"/>
</dbReference>
<dbReference type="OrthoDB" id="434647at2759"/>
<dbReference type="PANTHER" id="PTHR47487">
    <property type="entry name" value="OS06G0651300 PROTEIN-RELATED"/>
    <property type="match status" value="1"/>
</dbReference>
<dbReference type="PANTHER" id="PTHR47487:SF2">
    <property type="entry name" value="C2H2-TYPE DOMAIN-CONTAINING PROTEIN"/>
    <property type="match status" value="1"/>
</dbReference>
<dbReference type="Gene3D" id="3.30.160.60">
    <property type="entry name" value="Classic Zinc Finger"/>
    <property type="match status" value="2"/>
</dbReference>
<feature type="compositionally biased region" description="Basic and acidic residues" evidence="1">
    <location>
        <begin position="53"/>
        <end position="64"/>
    </location>
</feature>
<evidence type="ECO:0000256" key="1">
    <source>
        <dbReference type="SAM" id="MobiDB-lite"/>
    </source>
</evidence>
<dbReference type="Proteomes" id="UP000604825">
    <property type="component" value="Unassembled WGS sequence"/>
</dbReference>
<gene>
    <name evidence="3" type="ORF">NCGR_LOCUS35409</name>
</gene>
<feature type="domain" description="U1-type" evidence="2">
    <location>
        <begin position="326"/>
        <end position="360"/>
    </location>
</feature>
<dbReference type="AlphaFoldDB" id="A0A811PUS1"/>
<evidence type="ECO:0000259" key="2">
    <source>
        <dbReference type="SMART" id="SM00451"/>
    </source>
</evidence>
<dbReference type="GO" id="GO:0003676">
    <property type="term" value="F:nucleic acid binding"/>
    <property type="evidence" value="ECO:0007669"/>
    <property type="project" value="InterPro"/>
</dbReference>
<dbReference type="InterPro" id="IPR013087">
    <property type="entry name" value="Znf_C2H2_type"/>
</dbReference>
<proteinExistence type="predicted"/>